<reference evidence="1 2" key="1">
    <citation type="submission" date="2018-03" db="EMBL/GenBank/DDBJ databases">
        <title>Genomic Encyclopedia of Archaeal and Bacterial Type Strains, Phase II (KMG-II): from individual species to whole genera.</title>
        <authorList>
            <person name="Goeker M."/>
        </authorList>
    </citation>
    <scope>NUCLEOTIDE SEQUENCE [LARGE SCALE GENOMIC DNA]</scope>
    <source>
        <strain evidence="1 2">DSM 44720</strain>
    </source>
</reference>
<dbReference type="AlphaFoldDB" id="A0A2T0SU60"/>
<proteinExistence type="predicted"/>
<dbReference type="EMBL" id="PVTF01000011">
    <property type="protein sequence ID" value="PRY36940.1"/>
    <property type="molecule type" value="Genomic_DNA"/>
</dbReference>
<dbReference type="OrthoDB" id="8181984at2"/>
<gene>
    <name evidence="1" type="ORF">CLV43_111312</name>
</gene>
<dbReference type="InterPro" id="IPR016181">
    <property type="entry name" value="Acyl_CoA_acyltransferase"/>
</dbReference>
<comment type="caution">
    <text evidence="1">The sequence shown here is derived from an EMBL/GenBank/DDBJ whole genome shotgun (WGS) entry which is preliminary data.</text>
</comment>
<protein>
    <submittedName>
        <fullName evidence="1">Peptidoglycan biosynthesis/recognition protein</fullName>
    </submittedName>
</protein>
<evidence type="ECO:0000313" key="1">
    <source>
        <dbReference type="EMBL" id="PRY36940.1"/>
    </source>
</evidence>
<evidence type="ECO:0000313" key="2">
    <source>
        <dbReference type="Proteomes" id="UP000239494"/>
    </source>
</evidence>
<name>A0A2T0SU60_9PSEU</name>
<dbReference type="Pfam" id="PF04339">
    <property type="entry name" value="FemAB_like"/>
    <property type="match status" value="1"/>
</dbReference>
<organism evidence="1 2">
    <name type="scientific">Umezawaea tangerina</name>
    <dbReference type="NCBI Taxonomy" id="84725"/>
    <lineage>
        <taxon>Bacteria</taxon>
        <taxon>Bacillati</taxon>
        <taxon>Actinomycetota</taxon>
        <taxon>Actinomycetes</taxon>
        <taxon>Pseudonocardiales</taxon>
        <taxon>Pseudonocardiaceae</taxon>
        <taxon>Umezawaea</taxon>
    </lineage>
</organism>
<sequence>MITTAVHHDVEEFAAEYARLAPDVPLHESAAWLRYCDRRSRGRMRYVTARDDRGELLGLTALRATEDESLASANYDVAELLWPAPTGTPPVPVGRLYPQLFAAVSGSRCLFRVLGGVATEVRAALARAASALADEDGSVLTFAYLADAEVVEELAGALGAREHAVVGADTVLDVEWTDFEGYLAGRSRGRRGTIRRERRQYLGSGLTTGVHESTSVLGERTALLQVHLAGKYGVRASVESVLEDYRDLAATLDDDVLVFTADRDGVAVGVCVCLRDGDTLHIRSVGFDYSSVGGDFVYFNLMFYEPLLWGLDNGVRRFRFGNGAYRAKRLRGCRVEPLHGVVRWPGSLAAACADSLALREKDVRAEVWGVVETPV</sequence>
<dbReference type="RefSeq" id="WP_106192420.1">
    <property type="nucleotide sequence ID" value="NZ_PVTF01000011.1"/>
</dbReference>
<dbReference type="InterPro" id="IPR007434">
    <property type="entry name" value="FemAB-like"/>
</dbReference>
<dbReference type="Gene3D" id="3.40.630.30">
    <property type="match status" value="1"/>
</dbReference>
<accession>A0A2T0SU60</accession>
<dbReference type="Proteomes" id="UP000239494">
    <property type="component" value="Unassembled WGS sequence"/>
</dbReference>
<keyword evidence="2" id="KW-1185">Reference proteome</keyword>
<dbReference type="SUPFAM" id="SSF55729">
    <property type="entry name" value="Acyl-CoA N-acyltransferases (Nat)"/>
    <property type="match status" value="1"/>
</dbReference>